<dbReference type="PANTHER" id="PTHR43031">
    <property type="entry name" value="FAD-DEPENDENT OXIDOREDUCTASE"/>
    <property type="match status" value="1"/>
</dbReference>
<dbReference type="Pfam" id="PF00581">
    <property type="entry name" value="Rhodanese"/>
    <property type="match status" value="1"/>
</dbReference>
<dbReference type="Proteomes" id="UP001206788">
    <property type="component" value="Unassembled WGS sequence"/>
</dbReference>
<dbReference type="CDD" id="cd00158">
    <property type="entry name" value="RHOD"/>
    <property type="match status" value="1"/>
</dbReference>
<proteinExistence type="predicted"/>
<dbReference type="SUPFAM" id="SSF52821">
    <property type="entry name" value="Rhodanese/Cell cycle control phosphatase"/>
    <property type="match status" value="1"/>
</dbReference>
<evidence type="ECO:0000259" key="1">
    <source>
        <dbReference type="PROSITE" id="PS50206"/>
    </source>
</evidence>
<reference evidence="2 3" key="1">
    <citation type="submission" date="2022-08" db="EMBL/GenBank/DDBJ databases">
        <title>Algoriphagus sp. CAU 1643 isolated from mud.</title>
        <authorList>
            <person name="Kim W."/>
        </authorList>
    </citation>
    <scope>NUCLEOTIDE SEQUENCE [LARGE SCALE GENOMIC DNA]</scope>
    <source>
        <strain evidence="2 3">CAU 1643</strain>
    </source>
</reference>
<accession>A0ABT2G3M8</accession>
<dbReference type="Gene3D" id="3.40.250.10">
    <property type="entry name" value="Rhodanese-like domain"/>
    <property type="match status" value="1"/>
</dbReference>
<organism evidence="2 3">
    <name type="scientific">Algoriphagus limi</name>
    <dbReference type="NCBI Taxonomy" id="2975273"/>
    <lineage>
        <taxon>Bacteria</taxon>
        <taxon>Pseudomonadati</taxon>
        <taxon>Bacteroidota</taxon>
        <taxon>Cytophagia</taxon>
        <taxon>Cytophagales</taxon>
        <taxon>Cyclobacteriaceae</taxon>
        <taxon>Algoriphagus</taxon>
    </lineage>
</organism>
<dbReference type="PANTHER" id="PTHR43031:SF17">
    <property type="entry name" value="SULFURTRANSFERASE YTWF-RELATED"/>
    <property type="match status" value="1"/>
</dbReference>
<dbReference type="SMART" id="SM00450">
    <property type="entry name" value="RHOD"/>
    <property type="match status" value="1"/>
</dbReference>
<evidence type="ECO:0000313" key="2">
    <source>
        <dbReference type="EMBL" id="MCS5489081.1"/>
    </source>
</evidence>
<keyword evidence="3" id="KW-1185">Reference proteome</keyword>
<evidence type="ECO:0000313" key="3">
    <source>
        <dbReference type="Proteomes" id="UP001206788"/>
    </source>
</evidence>
<gene>
    <name evidence="2" type="ORF">NY014_01495</name>
</gene>
<dbReference type="EMBL" id="JANWGH010000001">
    <property type="protein sequence ID" value="MCS5489081.1"/>
    <property type="molecule type" value="Genomic_DNA"/>
</dbReference>
<dbReference type="InterPro" id="IPR036873">
    <property type="entry name" value="Rhodanese-like_dom_sf"/>
</dbReference>
<name>A0ABT2G3M8_9BACT</name>
<dbReference type="InterPro" id="IPR050229">
    <property type="entry name" value="GlpE_sulfurtransferase"/>
</dbReference>
<comment type="caution">
    <text evidence="2">The sequence shown here is derived from an EMBL/GenBank/DDBJ whole genome shotgun (WGS) entry which is preliminary data.</text>
</comment>
<feature type="domain" description="Rhodanese" evidence="1">
    <location>
        <begin position="15"/>
        <end position="96"/>
    </location>
</feature>
<dbReference type="InterPro" id="IPR001763">
    <property type="entry name" value="Rhodanese-like_dom"/>
</dbReference>
<sequence length="98" mass="11403">MEDINVKELKERLERGDKFVFLDVREEWEYDDDNLGAINIPLGELPHRLDELEDKKDQEIIIHCRSGARSGNAKKFLESKGYDKVRNVLGGIIAYRDL</sequence>
<protein>
    <submittedName>
        <fullName evidence="2">Rhodanese-like domain-containing protein</fullName>
    </submittedName>
</protein>
<dbReference type="PROSITE" id="PS50206">
    <property type="entry name" value="RHODANESE_3"/>
    <property type="match status" value="1"/>
</dbReference>
<dbReference type="RefSeq" id="WP_259412758.1">
    <property type="nucleotide sequence ID" value="NZ_JANWGH010000001.1"/>
</dbReference>